<organism evidence="1 2">
    <name type="scientific">Ixodes persulcatus</name>
    <name type="common">Taiga tick</name>
    <dbReference type="NCBI Taxonomy" id="34615"/>
    <lineage>
        <taxon>Eukaryota</taxon>
        <taxon>Metazoa</taxon>
        <taxon>Ecdysozoa</taxon>
        <taxon>Arthropoda</taxon>
        <taxon>Chelicerata</taxon>
        <taxon>Arachnida</taxon>
        <taxon>Acari</taxon>
        <taxon>Parasitiformes</taxon>
        <taxon>Ixodida</taxon>
        <taxon>Ixodoidea</taxon>
        <taxon>Ixodidae</taxon>
        <taxon>Ixodinae</taxon>
        <taxon>Ixodes</taxon>
    </lineage>
</organism>
<evidence type="ECO:0000313" key="1">
    <source>
        <dbReference type="EMBL" id="KAG0425981.1"/>
    </source>
</evidence>
<reference evidence="1 2" key="1">
    <citation type="journal article" date="2020" name="Cell">
        <title>Large-Scale Comparative Analyses of Tick Genomes Elucidate Their Genetic Diversity and Vector Capacities.</title>
        <authorList>
            <consortium name="Tick Genome and Microbiome Consortium (TIGMIC)"/>
            <person name="Jia N."/>
            <person name="Wang J."/>
            <person name="Shi W."/>
            <person name="Du L."/>
            <person name="Sun Y."/>
            <person name="Zhan W."/>
            <person name="Jiang J.F."/>
            <person name="Wang Q."/>
            <person name="Zhang B."/>
            <person name="Ji P."/>
            <person name="Bell-Sakyi L."/>
            <person name="Cui X.M."/>
            <person name="Yuan T.T."/>
            <person name="Jiang B.G."/>
            <person name="Yang W.F."/>
            <person name="Lam T.T."/>
            <person name="Chang Q.C."/>
            <person name="Ding S.J."/>
            <person name="Wang X.J."/>
            <person name="Zhu J.G."/>
            <person name="Ruan X.D."/>
            <person name="Zhao L."/>
            <person name="Wei J.T."/>
            <person name="Ye R.Z."/>
            <person name="Que T.C."/>
            <person name="Du C.H."/>
            <person name="Zhou Y.H."/>
            <person name="Cheng J.X."/>
            <person name="Dai P.F."/>
            <person name="Guo W.B."/>
            <person name="Han X.H."/>
            <person name="Huang E.J."/>
            <person name="Li L.F."/>
            <person name="Wei W."/>
            <person name="Gao Y.C."/>
            <person name="Liu J.Z."/>
            <person name="Shao H.Z."/>
            <person name="Wang X."/>
            <person name="Wang C.C."/>
            <person name="Yang T.C."/>
            <person name="Huo Q.B."/>
            <person name="Li W."/>
            <person name="Chen H.Y."/>
            <person name="Chen S.E."/>
            <person name="Zhou L.G."/>
            <person name="Ni X.B."/>
            <person name="Tian J.H."/>
            <person name="Sheng Y."/>
            <person name="Liu T."/>
            <person name="Pan Y.S."/>
            <person name="Xia L.Y."/>
            <person name="Li J."/>
            <person name="Zhao F."/>
            <person name="Cao W.C."/>
        </authorList>
    </citation>
    <scope>NUCLEOTIDE SEQUENCE [LARGE SCALE GENOMIC DNA]</scope>
    <source>
        <strain evidence="1">Iper-2018</strain>
    </source>
</reference>
<accession>A0AC60PZF1</accession>
<name>A0AC60PZF1_IXOPE</name>
<comment type="caution">
    <text evidence="1">The sequence shown here is derived from an EMBL/GenBank/DDBJ whole genome shotgun (WGS) entry which is preliminary data.</text>
</comment>
<proteinExistence type="predicted"/>
<keyword evidence="2" id="KW-1185">Reference proteome</keyword>
<dbReference type="EMBL" id="JABSTQ010009782">
    <property type="protein sequence ID" value="KAG0425981.1"/>
    <property type="molecule type" value="Genomic_DNA"/>
</dbReference>
<gene>
    <name evidence="1" type="ORF">HPB47_026883</name>
</gene>
<evidence type="ECO:0000313" key="2">
    <source>
        <dbReference type="Proteomes" id="UP000805193"/>
    </source>
</evidence>
<dbReference type="Proteomes" id="UP000805193">
    <property type="component" value="Unassembled WGS sequence"/>
</dbReference>
<sequence>MGCNVYAQVRQKQLGLSVVSVFRLVSQLTGVSERTVARLNPQSVKGFVWRLQDHLKLLGRQECSVILNMSVNTPPSTDWYRELQLAAAGASTSHCENKRMRRKEGCAVAIACITPVLEF</sequence>
<protein>
    <submittedName>
        <fullName evidence="1">Uncharacterized protein</fullName>
    </submittedName>
</protein>